<accession>B5EIR6</accession>
<dbReference type="HOGENOM" id="CLU_066597_0_0_7"/>
<proteinExistence type="predicted"/>
<organism evidence="6 7">
    <name type="scientific">Citrifermentans bemidjiense (strain ATCC BAA-1014 / DSM 16622 / JCM 12645 / Bem)</name>
    <name type="common">Geobacter bemidjiensis</name>
    <dbReference type="NCBI Taxonomy" id="404380"/>
    <lineage>
        <taxon>Bacteria</taxon>
        <taxon>Pseudomonadati</taxon>
        <taxon>Thermodesulfobacteriota</taxon>
        <taxon>Desulfuromonadia</taxon>
        <taxon>Geobacterales</taxon>
        <taxon>Geobacteraceae</taxon>
        <taxon>Citrifermentans</taxon>
    </lineage>
</organism>
<dbReference type="STRING" id="404380.Gbem_1412"/>
<evidence type="ECO:0000313" key="6">
    <source>
        <dbReference type="EMBL" id="ACH38431.1"/>
    </source>
</evidence>
<dbReference type="SUPFAM" id="SSF53067">
    <property type="entry name" value="Actin-like ATPase domain"/>
    <property type="match status" value="1"/>
</dbReference>
<dbReference type="OrthoDB" id="9177882at2"/>
<keyword evidence="2" id="KW-0479">Metal-binding</keyword>
<dbReference type="InterPro" id="IPR008275">
    <property type="entry name" value="CoA_E_activase_dom"/>
</dbReference>
<dbReference type="InterPro" id="IPR051805">
    <property type="entry name" value="Dehydratase_Activator_Redct"/>
</dbReference>
<dbReference type="InterPro" id="IPR002731">
    <property type="entry name" value="ATPase_BadF"/>
</dbReference>
<dbReference type="NCBIfam" id="TIGR00241">
    <property type="entry name" value="CoA_E_activ"/>
    <property type="match status" value="1"/>
</dbReference>
<evidence type="ECO:0000256" key="3">
    <source>
        <dbReference type="ARBA" id="ARBA00023004"/>
    </source>
</evidence>
<dbReference type="Proteomes" id="UP000008825">
    <property type="component" value="Chromosome"/>
</dbReference>
<feature type="domain" description="ATPase BadF/BadG/BcrA/BcrD type" evidence="5">
    <location>
        <begin position="7"/>
        <end position="255"/>
    </location>
</feature>
<reference evidence="6 7" key="1">
    <citation type="submission" date="2008-07" db="EMBL/GenBank/DDBJ databases">
        <title>Complete sequence of Geobacter bemidjiensis BEM.</title>
        <authorList>
            <consortium name="US DOE Joint Genome Institute"/>
            <person name="Lucas S."/>
            <person name="Copeland A."/>
            <person name="Lapidus A."/>
            <person name="Glavina del Rio T."/>
            <person name="Dalin E."/>
            <person name="Tice H."/>
            <person name="Bruce D."/>
            <person name="Goodwin L."/>
            <person name="Pitluck S."/>
            <person name="Kiss H."/>
            <person name="Brettin T."/>
            <person name="Detter J.C."/>
            <person name="Han C."/>
            <person name="Kuske C.R."/>
            <person name="Schmutz J."/>
            <person name="Larimer F."/>
            <person name="Land M."/>
            <person name="Hauser L."/>
            <person name="Kyrpides N."/>
            <person name="Lykidis A."/>
            <person name="Lovley D."/>
            <person name="Richardson P."/>
        </authorList>
    </citation>
    <scope>NUCLEOTIDE SEQUENCE [LARGE SCALE GENOMIC DNA]</scope>
    <source>
        <strain evidence="7">ATCC BAA-1014 / DSM 16622 / JCM 12645 / Bem</strain>
    </source>
</reference>
<evidence type="ECO:0000256" key="2">
    <source>
        <dbReference type="ARBA" id="ARBA00022723"/>
    </source>
</evidence>
<evidence type="ECO:0000313" key="7">
    <source>
        <dbReference type="Proteomes" id="UP000008825"/>
    </source>
</evidence>
<dbReference type="Gene3D" id="3.30.420.40">
    <property type="match status" value="2"/>
</dbReference>
<dbReference type="KEGG" id="gbm:Gbem_1412"/>
<dbReference type="eggNOG" id="COG1924">
    <property type="taxonomic scope" value="Bacteria"/>
</dbReference>
<keyword evidence="3" id="KW-0408">Iron</keyword>
<dbReference type="CDD" id="cd24036">
    <property type="entry name" value="ASKHA_NBD_BcrAD_BadFG_HgdC_HadI"/>
    <property type="match status" value="1"/>
</dbReference>
<sequence>MSKPVFVGLDIGASRTKVAVMDVDGALIGYAVKKSGTDFGRTASACLDISLKMAGATRSHVERAVATGYGRANVPFVTKTSKAEIGCLARGCSHYFPGALSIIDIGGQDNKIVKLDAAGRRSSFKMNRKCAAGTGAFLEEMAGRLDIPLEEMNDLARQSEEMVKLGSYCTVFSGTEVLESIRHGKKVSDIVKGIFYSVIKRVLEMDSLTDRVVMTGGVVAHNPYLVRMTEELIGREVLLPKLPQLAGAVGAALYARAGEAAAVPQPLLRRVK</sequence>
<dbReference type="GO" id="GO:0046872">
    <property type="term" value="F:metal ion binding"/>
    <property type="evidence" value="ECO:0007669"/>
    <property type="project" value="UniProtKB-KW"/>
</dbReference>
<name>B5EIR6_CITBB</name>
<dbReference type="InterPro" id="IPR043129">
    <property type="entry name" value="ATPase_NBD"/>
</dbReference>
<evidence type="ECO:0000256" key="1">
    <source>
        <dbReference type="ARBA" id="ARBA00001966"/>
    </source>
</evidence>
<dbReference type="Pfam" id="PF01869">
    <property type="entry name" value="BcrAD_BadFG"/>
    <property type="match status" value="1"/>
</dbReference>
<keyword evidence="7" id="KW-1185">Reference proteome</keyword>
<reference evidence="6 7" key="2">
    <citation type="journal article" date="2010" name="BMC Genomics">
        <title>The genome of Geobacter bemidjiensis, exemplar for the subsurface clade of Geobacter species that predominate in Fe(III)-reducing subsurface environments.</title>
        <authorList>
            <person name="Aklujkar M."/>
            <person name="Young N.D."/>
            <person name="Holmes D."/>
            <person name="Chavan M."/>
            <person name="Risso C."/>
            <person name="Kiss H.E."/>
            <person name="Han C.S."/>
            <person name="Land M.L."/>
            <person name="Lovley D.R."/>
        </authorList>
    </citation>
    <scope>NUCLEOTIDE SEQUENCE [LARGE SCALE GENOMIC DNA]</scope>
    <source>
        <strain evidence="7">ATCC BAA-1014 / DSM 16622 / JCM 12645 / Bem</strain>
    </source>
</reference>
<protein>
    <submittedName>
        <fullName evidence="6">(R)-2-hydroxyacyl-CoA dehydratase-radicalizing ATPase</fullName>
    </submittedName>
</protein>
<dbReference type="PANTHER" id="PTHR32329:SF2">
    <property type="entry name" value="BIFUNCTIONAL PROTEIN [INCLUDES 2-HYDROXYACYL-COA DEHYDRATASE (N-TER) AND ITS ACTIVATOR DOMAIN (C_TERM)"/>
    <property type="match status" value="1"/>
</dbReference>
<dbReference type="RefSeq" id="WP_012529844.1">
    <property type="nucleotide sequence ID" value="NC_011146.1"/>
</dbReference>
<dbReference type="EMBL" id="CP001124">
    <property type="protein sequence ID" value="ACH38431.1"/>
    <property type="molecule type" value="Genomic_DNA"/>
</dbReference>
<gene>
    <name evidence="6" type="ordered locus">Gbem_1412</name>
</gene>
<dbReference type="AlphaFoldDB" id="B5EIR6"/>
<evidence type="ECO:0000256" key="4">
    <source>
        <dbReference type="ARBA" id="ARBA00023014"/>
    </source>
</evidence>
<keyword evidence="4" id="KW-0411">Iron-sulfur</keyword>
<dbReference type="PANTHER" id="PTHR32329">
    <property type="entry name" value="BIFUNCTIONAL PROTEIN [INCLUDES 2-HYDROXYACYL-COA DEHYDRATASE (N-TER) AND ITS ACTIVATOR DOMAIN (C_TERM)-RELATED"/>
    <property type="match status" value="1"/>
</dbReference>
<comment type="cofactor">
    <cofactor evidence="1">
        <name>[4Fe-4S] cluster</name>
        <dbReference type="ChEBI" id="CHEBI:49883"/>
    </cofactor>
</comment>
<dbReference type="GO" id="GO:0051536">
    <property type="term" value="F:iron-sulfur cluster binding"/>
    <property type="evidence" value="ECO:0007669"/>
    <property type="project" value="UniProtKB-KW"/>
</dbReference>
<evidence type="ECO:0000259" key="5">
    <source>
        <dbReference type="Pfam" id="PF01869"/>
    </source>
</evidence>